<dbReference type="InterPro" id="IPR005653">
    <property type="entry name" value="OstA-like_N"/>
</dbReference>
<comment type="subunit">
    <text evidence="4">Component of the lipopolysaccharide transport and assembly complex. Interacts with LptE and LptA.</text>
</comment>
<feature type="transmembrane region" description="Helical" evidence="5">
    <location>
        <begin position="7"/>
        <end position="27"/>
    </location>
</feature>
<reference evidence="8 9" key="1">
    <citation type="submission" date="2019-02" db="EMBL/GenBank/DDBJ databases">
        <title>Prokaryotic population dynamics and viral predation in marine succession experiment using metagenomics: the confinement effect.</title>
        <authorList>
            <person name="Haro-Moreno J.M."/>
            <person name="Rodriguez-Valera F."/>
            <person name="Lopez-Perez M."/>
        </authorList>
    </citation>
    <scope>NUCLEOTIDE SEQUENCE [LARGE SCALE GENOMIC DNA]</scope>
    <source>
        <strain evidence="8">MED-G157</strain>
    </source>
</reference>
<dbReference type="GO" id="GO:0043165">
    <property type="term" value="P:Gram-negative-bacterium-type cell outer membrane assembly"/>
    <property type="evidence" value="ECO:0007669"/>
    <property type="project" value="UniProtKB-UniRule"/>
</dbReference>
<evidence type="ECO:0000256" key="4">
    <source>
        <dbReference type="HAMAP-Rule" id="MF_01411"/>
    </source>
</evidence>
<comment type="subcellular location">
    <subcellularLocation>
        <location evidence="4">Cell outer membrane</location>
    </subcellularLocation>
</comment>
<keyword evidence="5" id="KW-0812">Transmembrane</keyword>
<proteinExistence type="inferred from homology"/>
<evidence type="ECO:0000259" key="7">
    <source>
        <dbReference type="Pfam" id="PF04453"/>
    </source>
</evidence>
<keyword evidence="3 4" id="KW-0998">Cell outer membrane</keyword>
<keyword evidence="1 4" id="KW-0732">Signal</keyword>
<name>A0A520S3K7_9GAMM</name>
<gene>
    <name evidence="4" type="primary">lptD</name>
    <name evidence="8" type="ORF">EVA68_02280</name>
</gene>
<dbReference type="PANTHER" id="PTHR30189">
    <property type="entry name" value="LPS-ASSEMBLY PROTEIN"/>
    <property type="match status" value="1"/>
</dbReference>
<comment type="caution">
    <text evidence="8">The sequence shown here is derived from an EMBL/GenBank/DDBJ whole genome shotgun (WGS) entry which is preliminary data.</text>
</comment>
<evidence type="ECO:0000256" key="5">
    <source>
        <dbReference type="SAM" id="Phobius"/>
    </source>
</evidence>
<dbReference type="InterPro" id="IPR020889">
    <property type="entry name" value="LipoPS_assembly_LptD"/>
</dbReference>
<evidence type="ECO:0000256" key="3">
    <source>
        <dbReference type="ARBA" id="ARBA00023237"/>
    </source>
</evidence>
<comment type="function">
    <text evidence="4">Together with LptE, is involved in the assembly of lipopolysaccharide (LPS) at the surface of the outer membrane.</text>
</comment>
<keyword evidence="2 4" id="KW-0472">Membrane</keyword>
<dbReference type="PANTHER" id="PTHR30189:SF1">
    <property type="entry name" value="LPS-ASSEMBLY PROTEIN LPTD"/>
    <property type="match status" value="1"/>
</dbReference>
<evidence type="ECO:0000313" key="8">
    <source>
        <dbReference type="EMBL" id="RZO77060.1"/>
    </source>
</evidence>
<dbReference type="GO" id="GO:0009279">
    <property type="term" value="C:cell outer membrane"/>
    <property type="evidence" value="ECO:0007669"/>
    <property type="project" value="UniProtKB-SubCell"/>
</dbReference>
<evidence type="ECO:0000259" key="6">
    <source>
        <dbReference type="Pfam" id="PF03968"/>
    </source>
</evidence>
<dbReference type="InterPro" id="IPR050218">
    <property type="entry name" value="LptD"/>
</dbReference>
<feature type="domain" description="LptD C-terminal" evidence="7">
    <location>
        <begin position="329"/>
        <end position="717"/>
    </location>
</feature>
<dbReference type="GO" id="GO:1990351">
    <property type="term" value="C:transporter complex"/>
    <property type="evidence" value="ECO:0007669"/>
    <property type="project" value="TreeGrafter"/>
</dbReference>
<sequence>MHYHHTSLLLFVVVEKNYFIITVIMLFPSLAFPESKTLSAAERDWVAKNQEAGVKMSSHCKGHYLPPASFMTRPSKAKKLIIVTSEEVLHVENEITTFLGEVEVQGINRTINASSITIDSIKDHAIASGAVSIREDGLLIQSDYAESNLSKGDSIMKNATFILHENQIRGSADQITSTNEKILIIEEGSFTRCEPGNNFWGFHGKNIELKRNEGYGVANHATVKIKGIPIAYFPYLRFPLNDERSSGFLTPSIAHNDEDGMDISIPYYLNFSPNYDATYTFRDIARRGIVHTFEARHLSRFSGSEIYAAHLSDDKRNQDLYRNNYTKQDRWSVYLDHIGLWPSRWTTAITYNAVSDMNYLQDIGEFRDRPSKNTNRNPFSSRTKNPSLIREATLGFRGDGWRANILTRGHQNLTSNGINQYSVLPQINFQIAEEIPPFDVALKGQFSRFRKNGNHKITGSPIEGDRFVIDSSARKVFEKPWGFVHSELGVLIRNYKFTAPVEKSINTSQFTTPYASLDTGLRFERLFSYKKTNYLQTLTPRIYFLSVKQDYQPILPKFDSGSYTPSFSSIFRRDHFSGYDELRDVKQISIGITTAFLDKRLGKEIFKISIGQIRYLNNRDPFVPSETSEILSSKSSPIFLQSRLQVNQVGVNGSYEWDPEKSQANQASLSIKYRGVEQRKILNLTYSYTRGSNNRLRRFQNSEETDLSFLWPLKDKWNVVGRWNFNWKTNQTIESLVGLEYNDCCWRTRIAVRRFNKQTRIDPTMVNVPTQGPFASGYRTNTGLFFEFQLKGLSTLGERLDTLLENSISGYQPRVKQ</sequence>
<evidence type="ECO:0000313" key="9">
    <source>
        <dbReference type="Proteomes" id="UP000316199"/>
    </source>
</evidence>
<dbReference type="InterPro" id="IPR007543">
    <property type="entry name" value="LptD_C"/>
</dbReference>
<dbReference type="EMBL" id="SHAG01000005">
    <property type="protein sequence ID" value="RZO77060.1"/>
    <property type="molecule type" value="Genomic_DNA"/>
</dbReference>
<dbReference type="GO" id="GO:0015920">
    <property type="term" value="P:lipopolysaccharide transport"/>
    <property type="evidence" value="ECO:0007669"/>
    <property type="project" value="InterPro"/>
</dbReference>
<keyword evidence="5" id="KW-1133">Transmembrane helix</keyword>
<feature type="domain" description="Organic solvent tolerance-like N-terminal" evidence="6">
    <location>
        <begin position="91"/>
        <end position="214"/>
    </location>
</feature>
<comment type="similarity">
    <text evidence="4">Belongs to the LptD family.</text>
</comment>
<dbReference type="Pfam" id="PF04453">
    <property type="entry name" value="LptD"/>
    <property type="match status" value="1"/>
</dbReference>
<evidence type="ECO:0000256" key="1">
    <source>
        <dbReference type="ARBA" id="ARBA00022729"/>
    </source>
</evidence>
<comment type="caution">
    <text evidence="4">Lacks conserved residue(s) required for the propagation of feature annotation.</text>
</comment>
<protein>
    <recommendedName>
        <fullName evidence="4">LPS-assembly protein LptD</fullName>
    </recommendedName>
</protein>
<dbReference type="AlphaFoldDB" id="A0A520S3K7"/>
<dbReference type="Pfam" id="PF03968">
    <property type="entry name" value="LptD_N"/>
    <property type="match status" value="1"/>
</dbReference>
<organism evidence="8 9">
    <name type="scientific">OM182 bacterium</name>
    <dbReference type="NCBI Taxonomy" id="2510334"/>
    <lineage>
        <taxon>Bacteria</taxon>
        <taxon>Pseudomonadati</taxon>
        <taxon>Pseudomonadota</taxon>
        <taxon>Gammaproteobacteria</taxon>
        <taxon>OMG group</taxon>
        <taxon>OM182 clade</taxon>
    </lineage>
</organism>
<dbReference type="HAMAP" id="MF_01411">
    <property type="entry name" value="LPS_assembly_LptD"/>
    <property type="match status" value="1"/>
</dbReference>
<accession>A0A520S3K7</accession>
<dbReference type="Proteomes" id="UP000316199">
    <property type="component" value="Unassembled WGS sequence"/>
</dbReference>
<evidence type="ECO:0000256" key="2">
    <source>
        <dbReference type="ARBA" id="ARBA00023136"/>
    </source>
</evidence>